<dbReference type="RefSeq" id="XP_007773758.1">
    <property type="nucleotide sequence ID" value="XM_007775568.1"/>
</dbReference>
<dbReference type="EMBL" id="JH711587">
    <property type="protein sequence ID" value="EIW75833.1"/>
    <property type="molecule type" value="Genomic_DNA"/>
</dbReference>
<organism evidence="1 2">
    <name type="scientific">Coniophora puteana (strain RWD-64-598)</name>
    <name type="common">Brown rot fungus</name>
    <dbReference type="NCBI Taxonomy" id="741705"/>
    <lineage>
        <taxon>Eukaryota</taxon>
        <taxon>Fungi</taxon>
        <taxon>Dikarya</taxon>
        <taxon>Basidiomycota</taxon>
        <taxon>Agaricomycotina</taxon>
        <taxon>Agaricomycetes</taxon>
        <taxon>Agaricomycetidae</taxon>
        <taxon>Boletales</taxon>
        <taxon>Coniophorineae</taxon>
        <taxon>Coniophoraceae</taxon>
        <taxon>Coniophora</taxon>
    </lineage>
</organism>
<keyword evidence="2" id="KW-1185">Reference proteome</keyword>
<comment type="caution">
    <text evidence="1">The sequence shown here is derived from an EMBL/GenBank/DDBJ whole genome shotgun (WGS) entry which is preliminary data.</text>
</comment>
<dbReference type="KEGG" id="cput:CONPUDRAFT_65063"/>
<evidence type="ECO:0000313" key="2">
    <source>
        <dbReference type="Proteomes" id="UP000053558"/>
    </source>
</evidence>
<evidence type="ECO:0000313" key="1">
    <source>
        <dbReference type="EMBL" id="EIW75833.1"/>
    </source>
</evidence>
<dbReference type="Gene3D" id="3.40.50.720">
    <property type="entry name" value="NAD(P)-binding Rossmann-like Domain"/>
    <property type="match status" value="1"/>
</dbReference>
<sequence length="139" mass="15796">MPHFRCTYATRGALKFFREVNKPTGGRLIQVSSCLGQTVEEVDPAWNIKVTIVEHGPFRSNIMDTKIKYVPSHPAYADPNMDGDPYKAAEAMDKLAQLDDPPLRLPLHKFTLDMVKSKLDATRTELEKHMPWPDDICLD</sequence>
<dbReference type="Proteomes" id="UP000053558">
    <property type="component" value="Unassembled WGS sequence"/>
</dbReference>
<dbReference type="OrthoDB" id="1274115at2759"/>
<gene>
    <name evidence="1" type="ORF">CONPUDRAFT_65063</name>
</gene>
<protein>
    <recommendedName>
        <fullName evidence="3">NAD(P)-binding protein</fullName>
    </recommendedName>
</protein>
<evidence type="ECO:0008006" key="3">
    <source>
        <dbReference type="Google" id="ProtNLM"/>
    </source>
</evidence>
<reference evidence="2" key="1">
    <citation type="journal article" date="2012" name="Science">
        <title>The Paleozoic origin of enzymatic lignin decomposition reconstructed from 31 fungal genomes.</title>
        <authorList>
            <person name="Floudas D."/>
            <person name="Binder M."/>
            <person name="Riley R."/>
            <person name="Barry K."/>
            <person name="Blanchette R.A."/>
            <person name="Henrissat B."/>
            <person name="Martinez A.T."/>
            <person name="Otillar R."/>
            <person name="Spatafora J.W."/>
            <person name="Yadav J.S."/>
            <person name="Aerts A."/>
            <person name="Benoit I."/>
            <person name="Boyd A."/>
            <person name="Carlson A."/>
            <person name="Copeland A."/>
            <person name="Coutinho P.M."/>
            <person name="de Vries R.P."/>
            <person name="Ferreira P."/>
            <person name="Findley K."/>
            <person name="Foster B."/>
            <person name="Gaskell J."/>
            <person name="Glotzer D."/>
            <person name="Gorecki P."/>
            <person name="Heitman J."/>
            <person name="Hesse C."/>
            <person name="Hori C."/>
            <person name="Igarashi K."/>
            <person name="Jurgens J.A."/>
            <person name="Kallen N."/>
            <person name="Kersten P."/>
            <person name="Kohler A."/>
            <person name="Kuees U."/>
            <person name="Kumar T.K.A."/>
            <person name="Kuo A."/>
            <person name="LaButti K."/>
            <person name="Larrondo L.F."/>
            <person name="Lindquist E."/>
            <person name="Ling A."/>
            <person name="Lombard V."/>
            <person name="Lucas S."/>
            <person name="Lundell T."/>
            <person name="Martin R."/>
            <person name="McLaughlin D.J."/>
            <person name="Morgenstern I."/>
            <person name="Morin E."/>
            <person name="Murat C."/>
            <person name="Nagy L.G."/>
            <person name="Nolan M."/>
            <person name="Ohm R.A."/>
            <person name="Patyshakuliyeva A."/>
            <person name="Rokas A."/>
            <person name="Ruiz-Duenas F.J."/>
            <person name="Sabat G."/>
            <person name="Salamov A."/>
            <person name="Samejima M."/>
            <person name="Schmutz J."/>
            <person name="Slot J.C."/>
            <person name="St John F."/>
            <person name="Stenlid J."/>
            <person name="Sun H."/>
            <person name="Sun S."/>
            <person name="Syed K."/>
            <person name="Tsang A."/>
            <person name="Wiebenga A."/>
            <person name="Young D."/>
            <person name="Pisabarro A."/>
            <person name="Eastwood D.C."/>
            <person name="Martin F."/>
            <person name="Cullen D."/>
            <person name="Grigoriev I.V."/>
            <person name="Hibbett D.S."/>
        </authorList>
    </citation>
    <scope>NUCLEOTIDE SEQUENCE [LARGE SCALE GENOMIC DNA]</scope>
    <source>
        <strain evidence="2">RWD-64-598 SS2</strain>
    </source>
</reference>
<accession>A0A5M3M9P6</accession>
<name>A0A5M3M9P6_CONPW</name>
<dbReference type="AlphaFoldDB" id="A0A5M3M9P6"/>
<dbReference type="GeneID" id="19208396"/>
<proteinExistence type="predicted"/>